<proteinExistence type="predicted"/>
<evidence type="ECO:0000313" key="2">
    <source>
        <dbReference type="EMBL" id="BBH93335.1"/>
    </source>
</evidence>
<reference evidence="2" key="1">
    <citation type="submission" date="2018-12" db="EMBL/GenBank/DDBJ databases">
        <title>Novel natural products biosynthetic potential of the class Ktedonobacteria.</title>
        <authorList>
            <person name="Zheng Y."/>
            <person name="Saitou A."/>
            <person name="Wang C.M."/>
            <person name="Toyoda A."/>
            <person name="Minakuchi Y."/>
            <person name="Sekiguchi Y."/>
            <person name="Ueda K."/>
            <person name="Takano H."/>
            <person name="Sakai Y."/>
            <person name="Yokota A."/>
            <person name="Yabe S."/>
        </authorList>
    </citation>
    <scope>NUCLEOTIDE SEQUENCE</scope>
    <source>
        <strain evidence="2">A3-2</strain>
    </source>
</reference>
<dbReference type="PROSITE" id="PS51207">
    <property type="entry name" value="PXA"/>
    <property type="match status" value="1"/>
</dbReference>
<name>A0A455T4D5_9CHLR</name>
<dbReference type="AlphaFoldDB" id="A0A455T4D5"/>
<gene>
    <name evidence="2" type="ORF">KTA_15340</name>
</gene>
<dbReference type="EMBL" id="AP019377">
    <property type="protein sequence ID" value="BBH93335.1"/>
    <property type="molecule type" value="Genomic_DNA"/>
</dbReference>
<feature type="domain" description="PXA" evidence="1">
    <location>
        <begin position="1"/>
        <end position="31"/>
    </location>
</feature>
<dbReference type="InterPro" id="IPR003114">
    <property type="entry name" value="Phox_assoc"/>
</dbReference>
<accession>A0A455T4D5</accession>
<protein>
    <recommendedName>
        <fullName evidence="1">PXA domain-containing protein</fullName>
    </recommendedName>
</protein>
<sequence length="71" mass="7651">MLLSQILFQLQQRLIAPDSRNGLIDLISDGLAGADKHLQAFGDVAVISSRLRPCLHKRLGSLAHPALLIGP</sequence>
<organism evidence="2">
    <name type="scientific">Thermogemmatispora argillosa</name>
    <dbReference type="NCBI Taxonomy" id="2045280"/>
    <lineage>
        <taxon>Bacteria</taxon>
        <taxon>Bacillati</taxon>
        <taxon>Chloroflexota</taxon>
        <taxon>Ktedonobacteria</taxon>
        <taxon>Thermogemmatisporales</taxon>
        <taxon>Thermogemmatisporaceae</taxon>
        <taxon>Thermogemmatispora</taxon>
    </lineage>
</organism>
<evidence type="ECO:0000259" key="1">
    <source>
        <dbReference type="PROSITE" id="PS51207"/>
    </source>
</evidence>